<dbReference type="FunFam" id="3.40.605.10:FF:000026">
    <property type="entry name" value="Aldehyde dehydrogenase, putative"/>
    <property type="match status" value="1"/>
</dbReference>
<evidence type="ECO:0000313" key="6">
    <source>
        <dbReference type="EMBL" id="SDN85121.1"/>
    </source>
</evidence>
<dbReference type="FunFam" id="3.40.309.10:FF:000004">
    <property type="entry name" value="Succinate-semialdehyde dehydrogenase I"/>
    <property type="match status" value="1"/>
</dbReference>
<dbReference type="PANTHER" id="PTHR43353:SF5">
    <property type="entry name" value="SUCCINATE-SEMIALDEHYDE DEHYDROGENASE, MITOCHONDRIAL"/>
    <property type="match status" value="1"/>
</dbReference>
<keyword evidence="2 3" id="KW-0560">Oxidoreductase</keyword>
<dbReference type="EMBL" id="FNIG01000010">
    <property type="protein sequence ID" value="SDN85121.1"/>
    <property type="molecule type" value="Genomic_DNA"/>
</dbReference>
<organism evidence="6 7">
    <name type="scientific">Tenuibacillus multivorans</name>
    <dbReference type="NCBI Taxonomy" id="237069"/>
    <lineage>
        <taxon>Bacteria</taxon>
        <taxon>Bacillati</taxon>
        <taxon>Bacillota</taxon>
        <taxon>Bacilli</taxon>
        <taxon>Bacillales</taxon>
        <taxon>Bacillaceae</taxon>
        <taxon>Tenuibacillus</taxon>
    </lineage>
</organism>
<dbReference type="InterPro" id="IPR050740">
    <property type="entry name" value="Aldehyde_DH_Superfamily"/>
</dbReference>
<dbReference type="Proteomes" id="UP000199334">
    <property type="component" value="Unassembled WGS sequence"/>
</dbReference>
<feature type="active site" evidence="4">
    <location>
        <position position="282"/>
    </location>
</feature>
<dbReference type="STRING" id="237069.SAMN05216498_0038"/>
<sequence length="476" mass="52181">MVKTYELLINGEWIGKRYDHIDVLNPATQEVMAQVPKVGRVEAAKAVDSAHQALSTWSSFTAQKRGKLLEKWHDLIEDEAELIGKLMTKEQGKPLKETIGEVNYANGFIDWYAEEGKRIYGDIIPSSHPDKRIFVQHQPVGVVAAITPWNFPAAMITRKVAPALAAGCTVVLKPATQTPLTAIKLVELADKAGIPKGVINIITGSSSEIGKTWSEDSRVRKLTFTGSTEVGKILMRDAAETMKKISLELGGHAPVIVMDDADINKAVNGVIQSKFRNAGQTCICANRVYVHESIEQEFIHQLNDEVKKLKVGNGLEEGIDIGPLIDRYAIEKVEHHVSDALKQGAKLQFGGQRVEVGQGHYYQPTVISNVTDDMICMNEETFGPLIPVTTFSSEDEVVQRANHTPYGLASYIFTENIGRAIRLSEGLEYGIIGLNDGAPSTPQAPFGGFKESGLGREGGYYGIEEYLETKYISVGI</sequence>
<accession>A0A1H0ERY0</accession>
<dbReference type="GO" id="GO:0006081">
    <property type="term" value="P:aldehyde metabolic process"/>
    <property type="evidence" value="ECO:0007669"/>
    <property type="project" value="InterPro"/>
</dbReference>
<dbReference type="RefSeq" id="WP_281180321.1">
    <property type="nucleotide sequence ID" value="NZ_BJVZ01000007.1"/>
</dbReference>
<dbReference type="InterPro" id="IPR016162">
    <property type="entry name" value="Ald_DH_N"/>
</dbReference>
<evidence type="ECO:0000256" key="3">
    <source>
        <dbReference type="PIRNR" id="PIRNR036492"/>
    </source>
</evidence>
<dbReference type="InterPro" id="IPR015590">
    <property type="entry name" value="Aldehyde_DH_dom"/>
</dbReference>
<dbReference type="NCBIfam" id="TIGR01780">
    <property type="entry name" value="SSADH"/>
    <property type="match status" value="1"/>
</dbReference>
<dbReference type="Pfam" id="PF00171">
    <property type="entry name" value="Aldedh"/>
    <property type="match status" value="1"/>
</dbReference>
<reference evidence="6 7" key="1">
    <citation type="submission" date="2016-10" db="EMBL/GenBank/DDBJ databases">
        <authorList>
            <person name="de Groot N.N."/>
        </authorList>
    </citation>
    <scope>NUCLEOTIDE SEQUENCE [LARGE SCALE GENOMIC DNA]</scope>
    <source>
        <strain evidence="6 7">CGMCC 1.3442</strain>
    </source>
</reference>
<dbReference type="InterPro" id="IPR016163">
    <property type="entry name" value="Ald_DH_C"/>
</dbReference>
<dbReference type="Gene3D" id="3.40.605.10">
    <property type="entry name" value="Aldehyde Dehydrogenase, Chain A, domain 1"/>
    <property type="match status" value="1"/>
</dbReference>
<dbReference type="SUPFAM" id="SSF53720">
    <property type="entry name" value="ALDH-like"/>
    <property type="match status" value="1"/>
</dbReference>
<dbReference type="AlphaFoldDB" id="A0A1H0ERY0"/>
<dbReference type="InterPro" id="IPR016160">
    <property type="entry name" value="Ald_DH_CS_CYS"/>
</dbReference>
<evidence type="ECO:0000256" key="1">
    <source>
        <dbReference type="ARBA" id="ARBA00009986"/>
    </source>
</evidence>
<dbReference type="PROSITE" id="PS00070">
    <property type="entry name" value="ALDEHYDE_DEHYDR_CYS"/>
    <property type="match status" value="1"/>
</dbReference>
<name>A0A1H0ERY0_9BACI</name>
<dbReference type="InterPro" id="IPR010102">
    <property type="entry name" value="Succ_semiAld_DH"/>
</dbReference>
<dbReference type="InterPro" id="IPR016161">
    <property type="entry name" value="Ald_DH/histidinol_DH"/>
</dbReference>
<dbReference type="FunFam" id="3.40.605.10:FF:000005">
    <property type="entry name" value="Succinate-semialdehyde dehydrogenase I"/>
    <property type="match status" value="1"/>
</dbReference>
<feature type="active site" evidence="4">
    <location>
        <position position="248"/>
    </location>
</feature>
<feature type="domain" description="Aldehyde dehydrogenase" evidence="5">
    <location>
        <begin position="13"/>
        <end position="472"/>
    </location>
</feature>
<proteinExistence type="inferred from homology"/>
<dbReference type="PIRSF" id="PIRSF036492">
    <property type="entry name" value="ALDH"/>
    <property type="match status" value="1"/>
</dbReference>
<evidence type="ECO:0000259" key="5">
    <source>
        <dbReference type="Pfam" id="PF00171"/>
    </source>
</evidence>
<dbReference type="GO" id="GO:0004777">
    <property type="term" value="F:succinate-semialdehyde dehydrogenase (NAD+) activity"/>
    <property type="evidence" value="ECO:0007669"/>
    <property type="project" value="TreeGrafter"/>
</dbReference>
<comment type="similarity">
    <text evidence="1 3">Belongs to the aldehyde dehydrogenase family.</text>
</comment>
<dbReference type="PANTHER" id="PTHR43353">
    <property type="entry name" value="SUCCINATE-SEMIALDEHYDE DEHYDROGENASE, MITOCHONDRIAL"/>
    <property type="match status" value="1"/>
</dbReference>
<dbReference type="InterPro" id="IPR012394">
    <property type="entry name" value="Aldehyde_DH_NAD(P)"/>
</dbReference>
<dbReference type="GO" id="GO:0009450">
    <property type="term" value="P:gamma-aminobutyric acid catabolic process"/>
    <property type="evidence" value="ECO:0007669"/>
    <property type="project" value="InterPro"/>
</dbReference>
<dbReference type="Gene3D" id="3.40.309.10">
    <property type="entry name" value="Aldehyde Dehydrogenase, Chain A, domain 2"/>
    <property type="match status" value="1"/>
</dbReference>
<protein>
    <recommendedName>
        <fullName evidence="3">Aldehyde dehydrogenase</fullName>
    </recommendedName>
</protein>
<keyword evidence="7" id="KW-1185">Reference proteome</keyword>
<evidence type="ECO:0000313" key="7">
    <source>
        <dbReference type="Proteomes" id="UP000199334"/>
    </source>
</evidence>
<gene>
    <name evidence="6" type="ORF">SAMN05216498_0038</name>
</gene>
<evidence type="ECO:0000256" key="2">
    <source>
        <dbReference type="ARBA" id="ARBA00023002"/>
    </source>
</evidence>
<dbReference type="CDD" id="cd07103">
    <property type="entry name" value="ALDH_F5_SSADH_GabD"/>
    <property type="match status" value="1"/>
</dbReference>
<evidence type="ECO:0000256" key="4">
    <source>
        <dbReference type="PIRSR" id="PIRSR036492-1"/>
    </source>
</evidence>